<sequence>MIEKITDSEIVLENDRVLLRPLKESDFENLLVFALHEADLWKYSLISPAGEEGMKNYISTTLQNKVAGIEYPFIVFDKATQQYAGSTRFYDIQPFNKTTQLGYTWYGKAFQRTGLNRNCKQLLFQFAFEKWGLERVELRADANNQPSINAMKAIGCTVEGILRSNMTIEAGGRRDSIILSILKTEWFGSVKQLLQQKIR</sequence>
<evidence type="ECO:0000259" key="1">
    <source>
        <dbReference type="Pfam" id="PF13302"/>
    </source>
</evidence>
<reference evidence="2 3" key="1">
    <citation type="submission" date="2019-01" db="EMBL/GenBank/DDBJ databases">
        <title>Lacibacter sp. strain TTM-7.</title>
        <authorList>
            <person name="Chen W.-M."/>
        </authorList>
    </citation>
    <scope>NUCLEOTIDE SEQUENCE [LARGE SCALE GENOMIC DNA]</scope>
    <source>
        <strain evidence="2 3">TTM-7</strain>
    </source>
</reference>
<evidence type="ECO:0000313" key="3">
    <source>
        <dbReference type="Proteomes" id="UP000290204"/>
    </source>
</evidence>
<keyword evidence="2" id="KW-0808">Transferase</keyword>
<dbReference type="GO" id="GO:0016747">
    <property type="term" value="F:acyltransferase activity, transferring groups other than amino-acyl groups"/>
    <property type="evidence" value="ECO:0007669"/>
    <property type="project" value="InterPro"/>
</dbReference>
<dbReference type="InterPro" id="IPR000182">
    <property type="entry name" value="GNAT_dom"/>
</dbReference>
<accession>A0A4Q1CIV0</accession>
<proteinExistence type="predicted"/>
<dbReference type="PANTHER" id="PTHR43610:SF1">
    <property type="entry name" value="N-ACETYLTRANSFERASE DOMAIN-CONTAINING PROTEIN"/>
    <property type="match status" value="1"/>
</dbReference>
<dbReference type="PANTHER" id="PTHR43610">
    <property type="entry name" value="BLL6696 PROTEIN"/>
    <property type="match status" value="1"/>
</dbReference>
<dbReference type="SUPFAM" id="SSF55729">
    <property type="entry name" value="Acyl-CoA N-acyltransferases (Nat)"/>
    <property type="match status" value="1"/>
</dbReference>
<dbReference type="OrthoDB" id="9795199at2"/>
<comment type="caution">
    <text evidence="2">The sequence shown here is derived from an EMBL/GenBank/DDBJ whole genome shotgun (WGS) entry which is preliminary data.</text>
</comment>
<feature type="domain" description="N-acetyltransferase" evidence="1">
    <location>
        <begin position="16"/>
        <end position="157"/>
    </location>
</feature>
<protein>
    <submittedName>
        <fullName evidence="2">N-acetyltransferase</fullName>
    </submittedName>
</protein>
<dbReference type="EMBL" id="SDHW01000002">
    <property type="protein sequence ID" value="RXK60509.1"/>
    <property type="molecule type" value="Genomic_DNA"/>
</dbReference>
<organism evidence="2 3">
    <name type="scientific">Lacibacter luteus</name>
    <dbReference type="NCBI Taxonomy" id="2508719"/>
    <lineage>
        <taxon>Bacteria</taxon>
        <taxon>Pseudomonadati</taxon>
        <taxon>Bacteroidota</taxon>
        <taxon>Chitinophagia</taxon>
        <taxon>Chitinophagales</taxon>
        <taxon>Chitinophagaceae</taxon>
        <taxon>Lacibacter</taxon>
    </lineage>
</organism>
<dbReference type="Gene3D" id="3.40.630.30">
    <property type="match status" value="1"/>
</dbReference>
<dbReference type="Proteomes" id="UP000290204">
    <property type="component" value="Unassembled WGS sequence"/>
</dbReference>
<dbReference type="InterPro" id="IPR016181">
    <property type="entry name" value="Acyl_CoA_acyltransferase"/>
</dbReference>
<evidence type="ECO:0000313" key="2">
    <source>
        <dbReference type="EMBL" id="RXK60509.1"/>
    </source>
</evidence>
<dbReference type="RefSeq" id="WP_129130470.1">
    <property type="nucleotide sequence ID" value="NZ_SDHW01000002.1"/>
</dbReference>
<dbReference type="Pfam" id="PF13302">
    <property type="entry name" value="Acetyltransf_3"/>
    <property type="match status" value="1"/>
</dbReference>
<gene>
    <name evidence="2" type="ORF">ESA94_08555</name>
</gene>
<keyword evidence="3" id="KW-1185">Reference proteome</keyword>
<name>A0A4Q1CIV0_9BACT</name>
<dbReference type="AlphaFoldDB" id="A0A4Q1CIV0"/>